<feature type="domain" description="Carbohydrate kinase FGGY N-terminal" evidence="5">
    <location>
        <begin position="2"/>
        <end position="242"/>
    </location>
</feature>
<dbReference type="InterPro" id="IPR050406">
    <property type="entry name" value="FGGY_Carb_Kinase"/>
</dbReference>
<dbReference type="InterPro" id="IPR018484">
    <property type="entry name" value="FGGY_N"/>
</dbReference>
<proteinExistence type="inferred from homology"/>
<dbReference type="Proteomes" id="UP001596250">
    <property type="component" value="Unassembled WGS sequence"/>
</dbReference>
<dbReference type="Pfam" id="PF02782">
    <property type="entry name" value="FGGY_C"/>
    <property type="match status" value="1"/>
</dbReference>
<feature type="domain" description="Carbohydrate kinase FGGY C-terminal" evidence="6">
    <location>
        <begin position="255"/>
        <end position="443"/>
    </location>
</feature>
<dbReference type="InterPro" id="IPR043129">
    <property type="entry name" value="ATPase_NBD"/>
</dbReference>
<evidence type="ECO:0000313" key="7">
    <source>
        <dbReference type="EMBL" id="MFC5987606.1"/>
    </source>
</evidence>
<dbReference type="PROSITE" id="PS00445">
    <property type="entry name" value="FGGY_KINASES_2"/>
    <property type="match status" value="1"/>
</dbReference>
<evidence type="ECO:0000259" key="6">
    <source>
        <dbReference type="Pfam" id="PF02782"/>
    </source>
</evidence>
<dbReference type="Gene3D" id="3.30.420.40">
    <property type="match status" value="2"/>
</dbReference>
<dbReference type="PIRSF" id="PIRSF000538">
    <property type="entry name" value="GlpK"/>
    <property type="match status" value="1"/>
</dbReference>
<keyword evidence="3 4" id="KW-0418">Kinase</keyword>
<name>A0ABW1IRA4_9BACL</name>
<dbReference type="CDD" id="cd07773">
    <property type="entry name" value="ASKHA_NBD_FGGY_FK"/>
    <property type="match status" value="1"/>
</dbReference>
<organism evidence="7 8">
    <name type="scientific">Marinicrinis lubricantis</name>
    <dbReference type="NCBI Taxonomy" id="2086470"/>
    <lineage>
        <taxon>Bacteria</taxon>
        <taxon>Bacillati</taxon>
        <taxon>Bacillota</taxon>
        <taxon>Bacilli</taxon>
        <taxon>Bacillales</taxon>
        <taxon>Paenibacillaceae</taxon>
    </lineage>
</organism>
<evidence type="ECO:0000313" key="8">
    <source>
        <dbReference type="Proteomes" id="UP001596250"/>
    </source>
</evidence>
<gene>
    <name evidence="7" type="ORF">ACFPXP_14465</name>
</gene>
<dbReference type="PANTHER" id="PTHR43095:SF5">
    <property type="entry name" value="XYLULOSE KINASE"/>
    <property type="match status" value="1"/>
</dbReference>
<keyword evidence="2 4" id="KW-0808">Transferase</keyword>
<keyword evidence="8" id="KW-1185">Reference proteome</keyword>
<dbReference type="InterPro" id="IPR018483">
    <property type="entry name" value="Carb_kinase_FGGY_CS"/>
</dbReference>
<comment type="similarity">
    <text evidence="1 4">Belongs to the FGGY kinase family.</text>
</comment>
<evidence type="ECO:0000256" key="3">
    <source>
        <dbReference type="ARBA" id="ARBA00022777"/>
    </source>
</evidence>
<dbReference type="EMBL" id="JBHSQV010000167">
    <property type="protein sequence ID" value="MFC5987606.1"/>
    <property type="molecule type" value="Genomic_DNA"/>
</dbReference>
<comment type="caution">
    <text evidence="7">The sequence shown here is derived from an EMBL/GenBank/DDBJ whole genome shotgun (WGS) entry which is preliminary data.</text>
</comment>
<sequence>MYLLGIDIGTTHSKVGLFDEQGATIKVASRETMTHRHEEGYAFYDPEEIWGLIASAIQEVTGSVQAGEIKAIGITSMAEAGLLVDRDSGKPKSIFMPWFDTCSQDQAEHIKKETDLLERFSRSGLHISFKLGLAKILWLKEKFPESLENAYWLSASSYVLYKLTGAFAFDYSLAARTLAFRIDEKRWDEEWIRHFNIDPNLFPPAYPAGDIMGHTGDAASSLGLAAGTPVSIAGHDHVAAALSVGAIRPEVVYDSMGTAETLVGTLEEKTLGAKEYAAGMSFGVHIAKNRMFWMGGNTSSGGSVEWLRTLLADDQLTYEKLLQLLTQVKEAPTGILYYPYLAGSGAPNPDALTRASFIGLGKAHGKPDLIKAVLEGTAYQLQAIREEAEEITGRDIHSLVVVGGGTRNPHWLQVKADVLNCRLHIPPIPEASLLGAALAAGIGAGMYKDAEEAAAALAPGEMNTIEPNGQRHAVYQTLYMNGYKALQQPLRAYFQSNK</sequence>
<evidence type="ECO:0000256" key="4">
    <source>
        <dbReference type="RuleBase" id="RU003733"/>
    </source>
</evidence>
<dbReference type="PANTHER" id="PTHR43095">
    <property type="entry name" value="SUGAR KINASE"/>
    <property type="match status" value="1"/>
</dbReference>
<dbReference type="SUPFAM" id="SSF53067">
    <property type="entry name" value="Actin-like ATPase domain"/>
    <property type="match status" value="2"/>
</dbReference>
<dbReference type="RefSeq" id="WP_379895016.1">
    <property type="nucleotide sequence ID" value="NZ_CBCSCT010000035.1"/>
</dbReference>
<accession>A0ABW1IRA4</accession>
<dbReference type="InterPro" id="IPR018485">
    <property type="entry name" value="FGGY_C"/>
</dbReference>
<reference evidence="8" key="1">
    <citation type="journal article" date="2019" name="Int. J. Syst. Evol. Microbiol.">
        <title>The Global Catalogue of Microorganisms (GCM) 10K type strain sequencing project: providing services to taxonomists for standard genome sequencing and annotation.</title>
        <authorList>
            <consortium name="The Broad Institute Genomics Platform"/>
            <consortium name="The Broad Institute Genome Sequencing Center for Infectious Disease"/>
            <person name="Wu L."/>
            <person name="Ma J."/>
        </authorList>
    </citation>
    <scope>NUCLEOTIDE SEQUENCE [LARGE SCALE GENOMIC DNA]</scope>
    <source>
        <strain evidence="8">CCM 8749</strain>
    </source>
</reference>
<dbReference type="Pfam" id="PF00370">
    <property type="entry name" value="FGGY_N"/>
    <property type="match status" value="1"/>
</dbReference>
<evidence type="ECO:0000256" key="1">
    <source>
        <dbReference type="ARBA" id="ARBA00009156"/>
    </source>
</evidence>
<dbReference type="InterPro" id="IPR000577">
    <property type="entry name" value="Carb_kinase_FGGY"/>
</dbReference>
<evidence type="ECO:0000256" key="2">
    <source>
        <dbReference type="ARBA" id="ARBA00022679"/>
    </source>
</evidence>
<protein>
    <submittedName>
        <fullName evidence="7">L-fuculokinase</fullName>
    </submittedName>
</protein>
<evidence type="ECO:0000259" key="5">
    <source>
        <dbReference type="Pfam" id="PF00370"/>
    </source>
</evidence>